<dbReference type="SMART" id="SM00148">
    <property type="entry name" value="PLCXc"/>
    <property type="match status" value="1"/>
</dbReference>
<evidence type="ECO:0000313" key="4">
    <source>
        <dbReference type="Proteomes" id="UP001642540"/>
    </source>
</evidence>
<gene>
    <name evidence="3" type="ORF">ODALV1_LOCUS12720</name>
</gene>
<name>A0ABP1QM82_9HEXA</name>
<organism evidence="3 4">
    <name type="scientific">Orchesella dallaii</name>
    <dbReference type="NCBI Taxonomy" id="48710"/>
    <lineage>
        <taxon>Eukaryota</taxon>
        <taxon>Metazoa</taxon>
        <taxon>Ecdysozoa</taxon>
        <taxon>Arthropoda</taxon>
        <taxon>Hexapoda</taxon>
        <taxon>Collembola</taxon>
        <taxon>Entomobryomorpha</taxon>
        <taxon>Entomobryoidea</taxon>
        <taxon>Orchesellidae</taxon>
        <taxon>Orchesellinae</taxon>
        <taxon>Orchesella</taxon>
    </lineage>
</organism>
<protein>
    <recommendedName>
        <fullName evidence="2">Phosphatidylinositol-specific phospholipase C X domain-containing protein</fullName>
    </recommendedName>
</protein>
<comment type="caution">
    <text evidence="3">The sequence shown here is derived from an EMBL/GenBank/DDBJ whole genome shotgun (WGS) entry which is preliminary data.</text>
</comment>
<proteinExistence type="predicted"/>
<dbReference type="InterPro" id="IPR051057">
    <property type="entry name" value="PI-PLC_domain"/>
</dbReference>
<evidence type="ECO:0000259" key="2">
    <source>
        <dbReference type="SMART" id="SM00148"/>
    </source>
</evidence>
<feature type="chain" id="PRO_5046101460" description="Phosphatidylinositol-specific phospholipase C X domain-containing protein" evidence="1">
    <location>
        <begin position="20"/>
        <end position="436"/>
    </location>
</feature>
<accession>A0ABP1QM82</accession>
<dbReference type="InterPro" id="IPR000909">
    <property type="entry name" value="PLipase_C_PInositol-sp_X_dom"/>
</dbReference>
<evidence type="ECO:0000256" key="1">
    <source>
        <dbReference type="SAM" id="SignalP"/>
    </source>
</evidence>
<dbReference type="PROSITE" id="PS50007">
    <property type="entry name" value="PIPLC_X_DOMAIN"/>
    <property type="match status" value="1"/>
</dbReference>
<feature type="domain" description="Phosphatidylinositol-specific phospholipase C X" evidence="2">
    <location>
        <begin position="160"/>
        <end position="309"/>
    </location>
</feature>
<feature type="signal peptide" evidence="1">
    <location>
        <begin position="1"/>
        <end position="19"/>
    </location>
</feature>
<sequence>MEFLKVTPWILGLLILCSAAPPTARDKLKPNQALFQGPRVYLTVSPEASYSGSALLDRMLVLNWENFENIPGDEIGVYNQDPSTFENSGFKAAYEVYAVNGTSGSIKTGVRYDREPIGASIPRCRELWVGYTRTENGATSVLESSCLQVYPTWMKDLRNEIGNVPLHSLMIPGTHNAGSWHMYQGLPSEGVIIQYTYCHDDTIYEQLINGIRSLDVRVGYYPNTDEKFYTNHDQVRIRPLQALIDDVKKFALETGEIVLLDFHRFPVGFTSPAVHTEFVEYLQRELGEVLAPKSLTLSATPEQFWALNKTVVALYSEDSIASQYDILWPGVQQAWADTNNLEQLESYLSSSFADSGCKGRAWAAMAQLTSTVEDIILRPGFGIRGFANLANIPVTKWYQRESWYSRAMIVALDFYMGTNVIATAIEVNRNNANTCV</sequence>
<dbReference type="PANTHER" id="PTHR13593:SF103">
    <property type="entry name" value="RE10370P"/>
    <property type="match status" value="1"/>
</dbReference>
<keyword evidence="4" id="KW-1185">Reference proteome</keyword>
<evidence type="ECO:0000313" key="3">
    <source>
        <dbReference type="EMBL" id="CAL8107594.1"/>
    </source>
</evidence>
<keyword evidence="1" id="KW-0732">Signal</keyword>
<dbReference type="Gene3D" id="3.20.20.190">
    <property type="entry name" value="Phosphatidylinositol (PI) phosphodiesterase"/>
    <property type="match status" value="1"/>
</dbReference>
<dbReference type="InterPro" id="IPR017946">
    <property type="entry name" value="PLC-like_Pdiesterase_TIM-brl"/>
</dbReference>
<reference evidence="3 4" key="1">
    <citation type="submission" date="2024-08" db="EMBL/GenBank/DDBJ databases">
        <authorList>
            <person name="Cucini C."/>
            <person name="Frati F."/>
        </authorList>
    </citation>
    <scope>NUCLEOTIDE SEQUENCE [LARGE SCALE GENOMIC DNA]</scope>
</reference>
<dbReference type="EMBL" id="CAXLJM020000038">
    <property type="protein sequence ID" value="CAL8107594.1"/>
    <property type="molecule type" value="Genomic_DNA"/>
</dbReference>
<dbReference type="PANTHER" id="PTHR13593">
    <property type="match status" value="1"/>
</dbReference>
<dbReference type="Proteomes" id="UP001642540">
    <property type="component" value="Unassembled WGS sequence"/>
</dbReference>
<dbReference type="SUPFAM" id="SSF51695">
    <property type="entry name" value="PLC-like phosphodiesterases"/>
    <property type="match status" value="1"/>
</dbReference>